<sequence>MDLEFDGQYRMLEIGQVFLVWDNKCDILLVPTIMQVLTQVKEEIEVTRKNLFKAIKGQGFTTDKKGYMRKSCSSLLVVDADGKGKNKGKRKG</sequence>
<name>S2JR39_MUCC1</name>
<proteinExistence type="predicted"/>
<gene>
    <name evidence="1" type="ORF">HMPREF1544_00742</name>
</gene>
<evidence type="ECO:0000313" key="1">
    <source>
        <dbReference type="EMBL" id="EPB92444.1"/>
    </source>
</evidence>
<evidence type="ECO:0000313" key="2">
    <source>
        <dbReference type="Proteomes" id="UP000014254"/>
    </source>
</evidence>
<keyword evidence="2" id="KW-1185">Reference proteome</keyword>
<dbReference type="InParanoid" id="S2JR39"/>
<organism evidence="1 2">
    <name type="scientific">Mucor circinelloides f. circinelloides (strain 1006PhL)</name>
    <name type="common">Mucormycosis agent</name>
    <name type="synonym">Calyptromyces circinelloides</name>
    <dbReference type="NCBI Taxonomy" id="1220926"/>
    <lineage>
        <taxon>Eukaryota</taxon>
        <taxon>Fungi</taxon>
        <taxon>Fungi incertae sedis</taxon>
        <taxon>Mucoromycota</taxon>
        <taxon>Mucoromycotina</taxon>
        <taxon>Mucoromycetes</taxon>
        <taxon>Mucorales</taxon>
        <taxon>Mucorineae</taxon>
        <taxon>Mucoraceae</taxon>
        <taxon>Mucor</taxon>
    </lineage>
</organism>
<dbReference type="EMBL" id="KE123900">
    <property type="protein sequence ID" value="EPB92444.1"/>
    <property type="molecule type" value="Genomic_DNA"/>
</dbReference>
<dbReference type="AlphaFoldDB" id="S2JR39"/>
<reference evidence="2" key="1">
    <citation type="submission" date="2013-05" db="EMBL/GenBank/DDBJ databases">
        <title>The Genome sequence of Mucor circinelloides f. circinelloides 1006PhL.</title>
        <authorList>
            <consortium name="The Broad Institute Genomics Platform"/>
            <person name="Cuomo C."/>
            <person name="Earl A."/>
            <person name="Findley K."/>
            <person name="Lee S.C."/>
            <person name="Walker B."/>
            <person name="Young S."/>
            <person name="Zeng Q."/>
            <person name="Gargeya S."/>
            <person name="Fitzgerald M."/>
            <person name="Haas B."/>
            <person name="Abouelleil A."/>
            <person name="Allen A.W."/>
            <person name="Alvarado L."/>
            <person name="Arachchi H.M."/>
            <person name="Berlin A.M."/>
            <person name="Chapman S.B."/>
            <person name="Gainer-Dewar J."/>
            <person name="Goldberg J."/>
            <person name="Griggs A."/>
            <person name="Gujja S."/>
            <person name="Hansen M."/>
            <person name="Howarth C."/>
            <person name="Imamovic A."/>
            <person name="Ireland A."/>
            <person name="Larimer J."/>
            <person name="McCowan C."/>
            <person name="Murphy C."/>
            <person name="Pearson M."/>
            <person name="Poon T.W."/>
            <person name="Priest M."/>
            <person name="Roberts A."/>
            <person name="Saif S."/>
            <person name="Shea T."/>
            <person name="Sisk P."/>
            <person name="Sykes S."/>
            <person name="Wortman J."/>
            <person name="Nusbaum C."/>
            <person name="Birren B."/>
        </authorList>
    </citation>
    <scope>NUCLEOTIDE SEQUENCE [LARGE SCALE GENOMIC DNA]</scope>
    <source>
        <strain evidence="2">1006PhL</strain>
    </source>
</reference>
<protein>
    <submittedName>
        <fullName evidence="1">Uncharacterized protein</fullName>
    </submittedName>
</protein>
<dbReference type="OrthoDB" id="2284939at2759"/>
<dbReference type="VEuPathDB" id="FungiDB:HMPREF1544_00742"/>
<accession>S2JR39</accession>
<dbReference type="Proteomes" id="UP000014254">
    <property type="component" value="Unassembled WGS sequence"/>
</dbReference>